<feature type="transmembrane region" description="Helical" evidence="1">
    <location>
        <begin position="46"/>
        <end position="66"/>
    </location>
</feature>
<dbReference type="Proteomes" id="UP000289805">
    <property type="component" value="Unassembled WGS sequence"/>
</dbReference>
<organism evidence="3 4">
    <name type="scientific">Oerskovia turbata</name>
    <dbReference type="NCBI Taxonomy" id="1713"/>
    <lineage>
        <taxon>Bacteria</taxon>
        <taxon>Bacillati</taxon>
        <taxon>Actinomycetota</taxon>
        <taxon>Actinomycetes</taxon>
        <taxon>Micrococcales</taxon>
        <taxon>Cellulomonadaceae</taxon>
        <taxon>Oerskovia</taxon>
    </lineage>
</organism>
<keyword evidence="1" id="KW-0812">Transmembrane</keyword>
<sequence length="300" mass="30928">MSSEVLSEGHPLRRALVPLAVLLSAGMLLARLLLAQRAGAVDLSTGSFVLVAVSICVVWPVGQWYVLRRLVGEDLWAQAWATLAVVTIGWYPWLTLTTLAPRDVVALSFIPVAIGLVLDGRLRGGPRRVLQVAGGLVVLVLVALALRGVSSRSPEPAAIESSAQAAGEVLLGTALRLPPAWVGAALVLCGMIGLVVTRRWRSLPAVHVLLGVLYVFASAPWIPYLGYASWTALPPAAVFVAGLGVTGSLLAGAGAASLLTLTRASGLGRWPTALLCVAALAAAVVLADTGLITGIVAGLV</sequence>
<dbReference type="EMBL" id="SDJQ01000010">
    <property type="protein sequence ID" value="RXR34471.1"/>
    <property type="molecule type" value="Genomic_DNA"/>
</dbReference>
<dbReference type="STRING" id="1713.GCA_000718325_00496"/>
<feature type="transmembrane region" description="Helical" evidence="1">
    <location>
        <begin position="179"/>
        <end position="196"/>
    </location>
</feature>
<evidence type="ECO:0000256" key="1">
    <source>
        <dbReference type="SAM" id="Phobius"/>
    </source>
</evidence>
<evidence type="ECO:0000313" key="5">
    <source>
        <dbReference type="Proteomes" id="UP000290517"/>
    </source>
</evidence>
<keyword evidence="1" id="KW-1133">Transmembrane helix</keyword>
<feature type="transmembrane region" description="Helical" evidence="1">
    <location>
        <begin position="273"/>
        <end position="299"/>
    </location>
</feature>
<accession>A0A4Q1KVX9</accession>
<keyword evidence="5" id="KW-1185">Reference proteome</keyword>
<dbReference type="AlphaFoldDB" id="A0A4Q1KVX9"/>
<feature type="transmembrane region" description="Helical" evidence="1">
    <location>
        <begin position="12"/>
        <end position="34"/>
    </location>
</feature>
<feature type="transmembrane region" description="Helical" evidence="1">
    <location>
        <begin position="236"/>
        <end position="261"/>
    </location>
</feature>
<dbReference type="Proteomes" id="UP000290517">
    <property type="component" value="Unassembled WGS sequence"/>
</dbReference>
<gene>
    <name evidence="2" type="ORF">EQW73_04375</name>
    <name evidence="3" type="ORF">EQW78_07870</name>
</gene>
<comment type="caution">
    <text evidence="3">The sequence shown here is derived from an EMBL/GenBank/DDBJ whole genome shotgun (WGS) entry which is preliminary data.</text>
</comment>
<reference evidence="4 5" key="1">
    <citation type="submission" date="2019-01" db="EMBL/GenBank/DDBJ databases">
        <title>Oerskovia turbata Genome sequencing and assembly.</title>
        <authorList>
            <person name="Dou T."/>
        </authorList>
    </citation>
    <scope>NUCLEOTIDE SEQUENCE [LARGE SCALE GENOMIC DNA]</scope>
    <source>
        <strain evidence="3 4">JCM12123</strain>
        <strain evidence="2 5">JCM3160</strain>
    </source>
</reference>
<feature type="transmembrane region" description="Helical" evidence="1">
    <location>
        <begin position="75"/>
        <end position="93"/>
    </location>
</feature>
<dbReference type="RefSeq" id="WP_030150058.1">
    <property type="nucleotide sequence ID" value="NZ_JOFV01000002.1"/>
</dbReference>
<evidence type="ECO:0000313" key="4">
    <source>
        <dbReference type="Proteomes" id="UP000289805"/>
    </source>
</evidence>
<name>A0A4Q1KVX9_9CELL</name>
<keyword evidence="1" id="KW-0472">Membrane</keyword>
<evidence type="ECO:0000313" key="3">
    <source>
        <dbReference type="EMBL" id="RXR34471.1"/>
    </source>
</evidence>
<feature type="transmembrane region" description="Helical" evidence="1">
    <location>
        <begin position="208"/>
        <end position="230"/>
    </location>
</feature>
<evidence type="ECO:0000313" key="2">
    <source>
        <dbReference type="EMBL" id="RXR26738.1"/>
    </source>
</evidence>
<protein>
    <submittedName>
        <fullName evidence="3">Uncharacterized protein</fullName>
    </submittedName>
</protein>
<dbReference type="EMBL" id="SDJR01000003">
    <property type="protein sequence ID" value="RXR26738.1"/>
    <property type="molecule type" value="Genomic_DNA"/>
</dbReference>
<feature type="transmembrane region" description="Helical" evidence="1">
    <location>
        <begin position="129"/>
        <end position="146"/>
    </location>
</feature>
<proteinExistence type="predicted"/>